<dbReference type="InterPro" id="IPR050828">
    <property type="entry name" value="C-type_lectin/matrix_domain"/>
</dbReference>
<dbReference type="GO" id="GO:0005886">
    <property type="term" value="C:plasma membrane"/>
    <property type="evidence" value="ECO:0007669"/>
    <property type="project" value="UniProtKB-SubCell"/>
</dbReference>
<evidence type="ECO:0000313" key="6">
    <source>
        <dbReference type="Proteomes" id="UP000002852"/>
    </source>
</evidence>
<dbReference type="GeneTree" id="ENSGT01020000230338"/>
<dbReference type="Ensembl" id="ENSXMAT00000034889.1">
    <property type="protein sequence ID" value="ENSXMAP00000026029.1"/>
    <property type="gene ID" value="ENSXMAG00000013656.2"/>
</dbReference>
<keyword evidence="3" id="KW-0472">Membrane</keyword>
<dbReference type="SMART" id="SM00034">
    <property type="entry name" value="CLECT"/>
    <property type="match status" value="1"/>
</dbReference>
<comment type="subcellular location">
    <subcellularLocation>
        <location evidence="1">Cell membrane</location>
        <topology evidence="1">Single-pass type II membrane protein</topology>
    </subcellularLocation>
</comment>
<keyword evidence="3" id="KW-1133">Transmembrane helix</keyword>
<protein>
    <submittedName>
        <fullName evidence="5">CD209 antigen-like protein C</fullName>
    </submittedName>
</protein>
<feature type="transmembrane region" description="Helical" evidence="3">
    <location>
        <begin position="44"/>
        <end position="67"/>
    </location>
</feature>
<dbReference type="AlphaFoldDB" id="A0A3B5Q720"/>
<evidence type="ECO:0000256" key="1">
    <source>
        <dbReference type="ARBA" id="ARBA00004401"/>
    </source>
</evidence>
<reference evidence="6" key="1">
    <citation type="submission" date="2012-01" db="EMBL/GenBank/DDBJ databases">
        <authorList>
            <person name="Walter R."/>
            <person name="Schartl M."/>
            <person name="Warren W."/>
        </authorList>
    </citation>
    <scope>NUCLEOTIDE SEQUENCE [LARGE SCALE GENOMIC DNA]</scope>
    <source>
        <strain evidence="6">JP 163 A</strain>
    </source>
</reference>
<dbReference type="Gene3D" id="3.10.100.10">
    <property type="entry name" value="Mannose-Binding Protein A, subunit A"/>
    <property type="match status" value="1"/>
</dbReference>
<dbReference type="PROSITE" id="PS50041">
    <property type="entry name" value="C_TYPE_LECTIN_2"/>
    <property type="match status" value="1"/>
</dbReference>
<organism evidence="5 6">
    <name type="scientific">Xiphophorus maculatus</name>
    <name type="common">Southern platyfish</name>
    <name type="synonym">Platypoecilus maculatus</name>
    <dbReference type="NCBI Taxonomy" id="8083"/>
    <lineage>
        <taxon>Eukaryota</taxon>
        <taxon>Metazoa</taxon>
        <taxon>Chordata</taxon>
        <taxon>Craniata</taxon>
        <taxon>Vertebrata</taxon>
        <taxon>Euteleostomi</taxon>
        <taxon>Actinopterygii</taxon>
        <taxon>Neopterygii</taxon>
        <taxon>Teleostei</taxon>
        <taxon>Neoteleostei</taxon>
        <taxon>Acanthomorphata</taxon>
        <taxon>Ovalentaria</taxon>
        <taxon>Atherinomorphae</taxon>
        <taxon>Cyprinodontiformes</taxon>
        <taxon>Poeciliidae</taxon>
        <taxon>Poeciliinae</taxon>
        <taxon>Xiphophorus</taxon>
    </lineage>
</organism>
<dbReference type="InterPro" id="IPR016187">
    <property type="entry name" value="CTDL_fold"/>
</dbReference>
<sequence length="241" mass="27905">MARAVNRNAAEIDYVNQPHPSTNGRPELETGGNDAESGIKSLRVVAVIFGVLCILQVALNVSLRLALNVPQPTPDEVFCGNETQDMCKLKQETRQYLQKGWLYFRDSFYYMSSIKKTWDESRKYCLREDADLLIINSREEQNFITQLSRDRLTWIGLHELSGTERWIWVDGAPLTERFLLFLNIKKNLKNYLETSINGVYHHFLPRTCTIMQQLLNLKPHVFNLLAVKNLLTVNVMKSDHF</sequence>
<reference evidence="6" key="2">
    <citation type="journal article" date="2013" name="Nat. Genet.">
        <title>The genome of the platyfish, Xiphophorus maculatus, provides insights into evolutionary adaptation and several complex traits.</title>
        <authorList>
            <person name="Schartl M."/>
            <person name="Walter R.B."/>
            <person name="Shen Y."/>
            <person name="Garcia T."/>
            <person name="Catchen J."/>
            <person name="Amores A."/>
            <person name="Braasch I."/>
            <person name="Chalopin D."/>
            <person name="Volff J.N."/>
            <person name="Lesch K.P."/>
            <person name="Bisazza A."/>
            <person name="Minx P."/>
            <person name="Hillier L."/>
            <person name="Wilson R.K."/>
            <person name="Fuerstenberg S."/>
            <person name="Boore J."/>
            <person name="Searle S."/>
            <person name="Postlethwait J.H."/>
            <person name="Warren W.C."/>
        </authorList>
    </citation>
    <scope>NUCLEOTIDE SEQUENCE [LARGE SCALE GENOMIC DNA]</scope>
    <source>
        <strain evidence="6">JP 163 A</strain>
    </source>
</reference>
<dbReference type="PANTHER" id="PTHR45710:SF26">
    <property type="entry name" value="RH26557P"/>
    <property type="match status" value="1"/>
</dbReference>
<evidence type="ECO:0000313" key="5">
    <source>
        <dbReference type="Ensembl" id="ENSXMAP00000026029.1"/>
    </source>
</evidence>
<keyword evidence="6" id="KW-1185">Reference proteome</keyword>
<dbReference type="PANTHER" id="PTHR45710">
    <property type="entry name" value="C-TYPE LECTIN DOMAIN-CONTAINING PROTEIN 180"/>
    <property type="match status" value="1"/>
</dbReference>
<dbReference type="Proteomes" id="UP000002852">
    <property type="component" value="Unassembled WGS sequence"/>
</dbReference>
<reference evidence="5" key="3">
    <citation type="submission" date="2025-08" db="UniProtKB">
        <authorList>
            <consortium name="Ensembl"/>
        </authorList>
    </citation>
    <scope>IDENTIFICATION</scope>
    <source>
        <strain evidence="5">JP 163 A</strain>
    </source>
</reference>
<name>A0A3B5Q720_XIPMA</name>
<proteinExistence type="predicted"/>
<dbReference type="InParanoid" id="A0A3B5Q720"/>
<dbReference type="InterPro" id="IPR001304">
    <property type="entry name" value="C-type_lectin-like"/>
</dbReference>
<feature type="domain" description="C-type lectin" evidence="4">
    <location>
        <begin position="104"/>
        <end position="174"/>
    </location>
</feature>
<keyword evidence="3" id="KW-0812">Transmembrane</keyword>
<feature type="region of interest" description="Disordered" evidence="2">
    <location>
        <begin position="13"/>
        <end position="33"/>
    </location>
</feature>
<accession>A0A3B5Q720</accession>
<dbReference type="InterPro" id="IPR016186">
    <property type="entry name" value="C-type_lectin-like/link_sf"/>
</dbReference>
<evidence type="ECO:0000259" key="4">
    <source>
        <dbReference type="PROSITE" id="PS50041"/>
    </source>
</evidence>
<evidence type="ECO:0000256" key="2">
    <source>
        <dbReference type="SAM" id="MobiDB-lite"/>
    </source>
</evidence>
<reference evidence="5" key="4">
    <citation type="submission" date="2025-09" db="UniProtKB">
        <authorList>
            <consortium name="Ensembl"/>
        </authorList>
    </citation>
    <scope>IDENTIFICATION</scope>
    <source>
        <strain evidence="5">JP 163 A</strain>
    </source>
</reference>
<dbReference type="SUPFAM" id="SSF56436">
    <property type="entry name" value="C-type lectin-like"/>
    <property type="match status" value="1"/>
</dbReference>
<dbReference type="Pfam" id="PF00059">
    <property type="entry name" value="Lectin_C"/>
    <property type="match status" value="1"/>
</dbReference>
<evidence type="ECO:0000256" key="3">
    <source>
        <dbReference type="SAM" id="Phobius"/>
    </source>
</evidence>